<proteinExistence type="predicted"/>
<evidence type="ECO:0000313" key="2">
    <source>
        <dbReference type="EMBL" id="HHM44388.1"/>
    </source>
</evidence>
<comment type="caution">
    <text evidence="2">The sequence shown here is derived from an EMBL/GenBank/DDBJ whole genome shotgun (WGS) entry which is preliminary data.</text>
</comment>
<dbReference type="EMBL" id="DRXH01000126">
    <property type="protein sequence ID" value="HHM44388.1"/>
    <property type="molecule type" value="Genomic_DNA"/>
</dbReference>
<name>A0A7J3VTA3_CALS0</name>
<protein>
    <submittedName>
        <fullName evidence="2">Uncharacterized protein</fullName>
    </submittedName>
</protein>
<reference evidence="2" key="1">
    <citation type="journal article" date="2020" name="mSystems">
        <title>Genome- and Community-Level Interaction Insights into Carbon Utilization and Element Cycling Functions of Hydrothermarchaeota in Hydrothermal Sediment.</title>
        <authorList>
            <person name="Zhou Z."/>
            <person name="Liu Y."/>
            <person name="Xu W."/>
            <person name="Pan J."/>
            <person name="Luo Z.H."/>
            <person name="Li M."/>
        </authorList>
    </citation>
    <scope>NUCLEOTIDE SEQUENCE [LARGE SCALE GENOMIC DNA]</scope>
    <source>
        <strain evidence="2">SpSt-1074</strain>
    </source>
</reference>
<evidence type="ECO:0000256" key="1">
    <source>
        <dbReference type="SAM" id="Phobius"/>
    </source>
</evidence>
<feature type="transmembrane region" description="Helical" evidence="1">
    <location>
        <begin position="50"/>
        <end position="76"/>
    </location>
</feature>
<feature type="transmembrane region" description="Helical" evidence="1">
    <location>
        <begin position="143"/>
        <end position="171"/>
    </location>
</feature>
<dbReference type="AlphaFoldDB" id="A0A7J3VTA3"/>
<feature type="transmembrane region" description="Helical" evidence="1">
    <location>
        <begin position="112"/>
        <end position="131"/>
    </location>
</feature>
<feature type="transmembrane region" description="Helical" evidence="1">
    <location>
        <begin position="12"/>
        <end position="38"/>
    </location>
</feature>
<keyword evidence="1" id="KW-0812">Transmembrane</keyword>
<gene>
    <name evidence="2" type="ORF">ENM31_03715</name>
</gene>
<sequence>MKTLTVGYALSAVNSFVFTAPTVMIYPALVLYPVSIILRGLGWWRLRRRVGVVGGLGVVVWALGLTCFGFVVAGFLEVFEQALFVALAVWVVYSVVEAVIYVAAARTLYTRLLYVSPVSLVGVASLSLTATSLGQGSDLLSTIIAPTLYITTAALFTSAAASAAALARVAIEAASPQTRPLTSSWGSTTYTTPQTPRTAEVALQTVRPGAFLRCPRCKSSAPLMASRCISCGYAFEKSSRGLRCPTCSAPFSKAMKLPTQGFFICTYCSTVMRVPVKKQP</sequence>
<keyword evidence="1" id="KW-0472">Membrane</keyword>
<accession>A0A7J3VTA3</accession>
<feature type="transmembrane region" description="Helical" evidence="1">
    <location>
        <begin position="82"/>
        <end position="105"/>
    </location>
</feature>
<keyword evidence="1" id="KW-1133">Transmembrane helix</keyword>
<organism evidence="2">
    <name type="scientific">Caldiarchaeum subterraneum</name>
    <dbReference type="NCBI Taxonomy" id="311458"/>
    <lineage>
        <taxon>Archaea</taxon>
        <taxon>Nitrososphaerota</taxon>
        <taxon>Candidatus Caldarchaeales</taxon>
        <taxon>Candidatus Caldarchaeaceae</taxon>
        <taxon>Candidatus Caldarchaeum</taxon>
    </lineage>
</organism>